<gene>
    <name evidence="1" type="ORF">MENTE1834_LOCUS43834</name>
</gene>
<accession>A0ACB1AZB4</accession>
<keyword evidence="2" id="KW-1185">Reference proteome</keyword>
<comment type="caution">
    <text evidence="1">The sequence shown here is derived from an EMBL/GenBank/DDBJ whole genome shotgun (WGS) entry which is preliminary data.</text>
</comment>
<protein>
    <submittedName>
        <fullName evidence="1">Uncharacterized protein</fullName>
    </submittedName>
</protein>
<proteinExistence type="predicted"/>
<dbReference type="EMBL" id="CAVMJV010000127">
    <property type="protein sequence ID" value="CAK5107980.1"/>
    <property type="molecule type" value="Genomic_DNA"/>
</dbReference>
<evidence type="ECO:0000313" key="1">
    <source>
        <dbReference type="EMBL" id="CAK5107980.1"/>
    </source>
</evidence>
<reference evidence="1" key="1">
    <citation type="submission" date="2023-11" db="EMBL/GenBank/DDBJ databases">
        <authorList>
            <person name="Poullet M."/>
        </authorList>
    </citation>
    <scope>NUCLEOTIDE SEQUENCE</scope>
    <source>
        <strain evidence="1">E1834</strain>
    </source>
</reference>
<dbReference type="Proteomes" id="UP001497535">
    <property type="component" value="Unassembled WGS sequence"/>
</dbReference>
<sequence length="178" mass="20804">MFIDFNNFAPYNFSKINFLGKVINLHRVTYLIYHMGFEPQVTKMINNVRHDRQTVLFSATFPKTMEALAKKVLDGPVEFVVGRSVVCKNVGQHALVVEEHQKYLKLIELLVQYWQHGNVLVFVKKQETKMDLENVMKFDDVNFDIFFKYPNLIGTYLVPPPSQVFRKLCKNGQSEQQL</sequence>
<evidence type="ECO:0000313" key="2">
    <source>
        <dbReference type="Proteomes" id="UP001497535"/>
    </source>
</evidence>
<organism evidence="1 2">
    <name type="scientific">Meloidogyne enterolobii</name>
    <name type="common">Root-knot nematode worm</name>
    <name type="synonym">Meloidogyne mayaguensis</name>
    <dbReference type="NCBI Taxonomy" id="390850"/>
    <lineage>
        <taxon>Eukaryota</taxon>
        <taxon>Metazoa</taxon>
        <taxon>Ecdysozoa</taxon>
        <taxon>Nematoda</taxon>
        <taxon>Chromadorea</taxon>
        <taxon>Rhabditida</taxon>
        <taxon>Tylenchina</taxon>
        <taxon>Tylenchomorpha</taxon>
        <taxon>Tylenchoidea</taxon>
        <taxon>Meloidogynidae</taxon>
        <taxon>Meloidogyninae</taxon>
        <taxon>Meloidogyne</taxon>
    </lineage>
</organism>
<name>A0ACB1AZB4_MELEN</name>